<feature type="compositionally biased region" description="Basic and acidic residues" evidence="7">
    <location>
        <begin position="423"/>
        <end position="448"/>
    </location>
</feature>
<feature type="region of interest" description="Disordered" evidence="7">
    <location>
        <begin position="692"/>
        <end position="741"/>
    </location>
</feature>
<protein>
    <recommendedName>
        <fullName evidence="8">C2 domain-containing protein</fullName>
    </recommendedName>
</protein>
<evidence type="ECO:0000313" key="9">
    <source>
        <dbReference type="EMBL" id="KAE9116892.1"/>
    </source>
</evidence>
<keyword evidence="5" id="KW-0966">Cell projection</keyword>
<evidence type="ECO:0000256" key="5">
    <source>
        <dbReference type="ARBA" id="ARBA00023273"/>
    </source>
</evidence>
<feature type="coiled-coil region" evidence="6">
    <location>
        <begin position="310"/>
        <end position="337"/>
    </location>
</feature>
<feature type="region of interest" description="Disordered" evidence="7">
    <location>
        <begin position="1"/>
        <end position="112"/>
    </location>
</feature>
<comment type="caution">
    <text evidence="9">The sequence shown here is derived from an EMBL/GenBank/DDBJ whole genome shotgun (WGS) entry which is preliminary data.</text>
</comment>
<dbReference type="PROSITE" id="PS50004">
    <property type="entry name" value="C2"/>
    <property type="match status" value="1"/>
</dbReference>
<evidence type="ECO:0000259" key="8">
    <source>
        <dbReference type="PROSITE" id="PS50004"/>
    </source>
</evidence>
<dbReference type="InterPro" id="IPR000008">
    <property type="entry name" value="C2_dom"/>
</dbReference>
<evidence type="ECO:0000256" key="6">
    <source>
        <dbReference type="SAM" id="Coils"/>
    </source>
</evidence>
<evidence type="ECO:0000313" key="10">
    <source>
        <dbReference type="Proteomes" id="UP000488956"/>
    </source>
</evidence>
<dbReference type="Gene3D" id="2.60.40.150">
    <property type="entry name" value="C2 domain"/>
    <property type="match status" value="1"/>
</dbReference>
<dbReference type="SMART" id="SM00239">
    <property type="entry name" value="C2"/>
    <property type="match status" value="1"/>
</dbReference>
<feature type="region of interest" description="Disordered" evidence="7">
    <location>
        <begin position="1240"/>
        <end position="1289"/>
    </location>
</feature>
<feature type="coiled-coil region" evidence="6">
    <location>
        <begin position="640"/>
        <end position="667"/>
    </location>
</feature>
<gene>
    <name evidence="9" type="ORF">PF010_g8797</name>
</gene>
<name>A0A6G0LEE8_9STRA</name>
<dbReference type="InterPro" id="IPR003591">
    <property type="entry name" value="Leu-rich_rpt_typical-subtyp"/>
</dbReference>
<reference evidence="9 10" key="1">
    <citation type="submission" date="2018-09" db="EMBL/GenBank/DDBJ databases">
        <title>Genomic investigation of the strawberry pathogen Phytophthora fragariae indicates pathogenicity is determined by transcriptional variation in three key races.</title>
        <authorList>
            <person name="Adams T.M."/>
            <person name="Armitage A.D."/>
            <person name="Sobczyk M.K."/>
            <person name="Bates H.J."/>
            <person name="Dunwell J.M."/>
            <person name="Nellist C.F."/>
            <person name="Harrison R.J."/>
        </authorList>
    </citation>
    <scope>NUCLEOTIDE SEQUENCE [LARGE SCALE GENOMIC DNA]</scope>
    <source>
        <strain evidence="9 10">ONT-3</strain>
    </source>
</reference>
<feature type="compositionally biased region" description="Polar residues" evidence="7">
    <location>
        <begin position="709"/>
        <end position="732"/>
    </location>
</feature>
<feature type="region of interest" description="Disordered" evidence="7">
    <location>
        <begin position="401"/>
        <end position="448"/>
    </location>
</feature>
<dbReference type="Gene3D" id="3.80.10.10">
    <property type="entry name" value="Ribonuclease Inhibitor"/>
    <property type="match status" value="1"/>
</dbReference>
<dbReference type="SUPFAM" id="SSF52075">
    <property type="entry name" value="Outer arm dynein light chain 1"/>
    <property type="match status" value="1"/>
</dbReference>
<dbReference type="InterPro" id="IPR032675">
    <property type="entry name" value="LRR_dom_sf"/>
</dbReference>
<dbReference type="Pfam" id="PF13855">
    <property type="entry name" value="LRR_8"/>
    <property type="match status" value="1"/>
</dbReference>
<feature type="region of interest" description="Disordered" evidence="7">
    <location>
        <begin position="1194"/>
        <end position="1213"/>
    </location>
</feature>
<dbReference type="PANTHER" id="PTHR45973">
    <property type="entry name" value="PROTEIN PHOSPHATASE 1 REGULATORY SUBUNIT SDS22-RELATED"/>
    <property type="match status" value="1"/>
</dbReference>
<dbReference type="EMBL" id="QXFX01000407">
    <property type="protein sequence ID" value="KAE9116892.1"/>
    <property type="molecule type" value="Genomic_DNA"/>
</dbReference>
<dbReference type="CDD" id="cd00030">
    <property type="entry name" value="C2"/>
    <property type="match status" value="1"/>
</dbReference>
<feature type="domain" description="C2" evidence="8">
    <location>
        <begin position="911"/>
        <end position="1045"/>
    </location>
</feature>
<keyword evidence="6" id="KW-0175">Coiled coil</keyword>
<organism evidence="9 10">
    <name type="scientific">Phytophthora fragariae</name>
    <dbReference type="NCBI Taxonomy" id="53985"/>
    <lineage>
        <taxon>Eukaryota</taxon>
        <taxon>Sar</taxon>
        <taxon>Stramenopiles</taxon>
        <taxon>Oomycota</taxon>
        <taxon>Peronosporomycetes</taxon>
        <taxon>Peronosporales</taxon>
        <taxon>Peronosporaceae</taxon>
        <taxon>Phytophthora</taxon>
    </lineage>
</organism>
<feature type="compositionally biased region" description="Low complexity" evidence="7">
    <location>
        <begin position="93"/>
        <end position="111"/>
    </location>
</feature>
<evidence type="ECO:0000256" key="7">
    <source>
        <dbReference type="SAM" id="MobiDB-lite"/>
    </source>
</evidence>
<dbReference type="PANTHER" id="PTHR45973:SF9">
    <property type="entry name" value="LEUCINE-RICH REPEAT-CONTAINING PROTEIN 46"/>
    <property type="match status" value="1"/>
</dbReference>
<evidence type="ECO:0000256" key="2">
    <source>
        <dbReference type="ARBA" id="ARBA00022614"/>
    </source>
</evidence>
<dbReference type="SMART" id="SM00369">
    <property type="entry name" value="LRR_TYP"/>
    <property type="match status" value="3"/>
</dbReference>
<sequence>MADDSSDVEVPREEEEEEGEEEEEEEEKEEEEEEETYSEMPLDPPIRITIPPVEHEVSSSVQSSVSSSGSATPSLSIPPSIGSSSMGTTRSLGSRSSFDGFPSSSSSTSLSSDRELVHQACTSLRQAPVEVQTLDLSTNTRKPRRPLKNIKALAELTNLVQLDLSGNAVERLDGLQVFTQLKALAMPRNHLKTLSAPLFALKGLTHLDLSGNFIAHLPRAFSGLTMLEELNLSGNNLGTLREVDVLAPLANLLSCSLAANPFCRLPTYKDYILCKIRSLQRLDDVEISRITRDRAAKRFGNAMFSQDACLREADRVHEDEQNRLLEAQSALEAENLRLKGELQVKSKLLQNKSRAWSSATEQLLQLQQEVAMLNLDRRRSVSLAEDEPSDAEQIAMAIAARHRPSHSTLQRPQSAPRIPSPERSIEKRRGSFSDRDSHLRRNEDDVERTIESRDAAYQIDCLSVNIQACLDGDPSAIRFSFSPPGSPRGKSKKLREEETGRARLEILRNKLRFAEDKEKEIETTMVRMTKRVLHADLNPPGGNSSFREKFSPVESSKPPDVQFDKEIFALTHKLQLVIVEKEEIHMQMRQLMAQLRGQTTAEFNFDDDDKVTSKQVLSLAKSRQMVDELRTRHREVAERILLKERRISSLLEELREVEAELKHISSLNESSALSPLFQRERTATIEFFQAMGSQHGGDKTSNEGGDTVDGSTGIPSVALSATESSESPVNGSTGDGTEGSLIPQNLQFKELLNSDMLEEIKADIYEKLSQQLASRSDERSADGRPDLHQAIAAALDTRLQLGTNATKDTEDCDVYQRESLQQDSPHEGETSITAAVPADAPAADEVCCDHFDEFAPVDVYYARKYVTVKDRVSAFVKSITDDEGNMNSTHVTSAQRILKICERLDAAETRSKFDSVSKIEVDQQGNSRGCLKIQLSAARDLPTAHLRTKNLDPYVCLEVVYPSHALPPSLSAHAAVGRVFRSQTKKKSIYPVWDEDFEVTPILSLNGYLHVRVLNDRRLSREQLVGETRIPLHTLLHQKRIVEWFSLGLSVPSSSTGSAASGSVVSKLCGGAVRLQLQLYFSSVERYKHVVDELVTRYLNDHNQLPPFIDAVGECGNRGDDQSLAVEQPEQNGFEPASMTSNGSESALFDQRRRMDADTHFPLDEFATSLPPYTVTRPAKQDAPLSQSTMILDSQTSVTLTQEPTQLSSERRKSLWETKPSVVSDRVDDKKPYFGFSASTTERRRQQPAPVLTSTGGLRRSQTPTAQSKRIRNTAALQQHRRSSMETPECFDEYSPYHPAFKSVDALDGCNNELGGGGRNCRITPRAADVNRKTDLSIFKSPSLTRRPPSSGFPERYIGLDNQTCERLKRIFGRMDGTPSS</sequence>
<keyword evidence="4" id="KW-0969">Cilium</keyword>
<feature type="compositionally biased region" description="Polar residues" evidence="7">
    <location>
        <begin position="1194"/>
        <end position="1208"/>
    </location>
</feature>
<feature type="compositionally biased region" description="Low complexity" evidence="7">
    <location>
        <begin position="58"/>
        <end position="85"/>
    </location>
</feature>
<accession>A0A6G0LEE8</accession>
<evidence type="ECO:0000256" key="3">
    <source>
        <dbReference type="ARBA" id="ARBA00022737"/>
    </source>
</evidence>
<evidence type="ECO:0000256" key="4">
    <source>
        <dbReference type="ARBA" id="ARBA00023069"/>
    </source>
</evidence>
<evidence type="ECO:0000256" key="1">
    <source>
        <dbReference type="ARBA" id="ARBA00004138"/>
    </source>
</evidence>
<dbReference type="Proteomes" id="UP000488956">
    <property type="component" value="Unassembled WGS sequence"/>
</dbReference>
<proteinExistence type="predicted"/>
<dbReference type="SMART" id="SM00365">
    <property type="entry name" value="LRR_SD22"/>
    <property type="match status" value="2"/>
</dbReference>
<feature type="compositionally biased region" description="Polar residues" evidence="7">
    <location>
        <begin position="1252"/>
        <end position="1268"/>
    </location>
</feature>
<feature type="compositionally biased region" description="Acidic residues" evidence="7">
    <location>
        <begin position="1"/>
        <end position="37"/>
    </location>
</feature>
<dbReference type="InterPro" id="IPR050576">
    <property type="entry name" value="Cilia_flagella_integrity"/>
</dbReference>
<dbReference type="Pfam" id="PF00168">
    <property type="entry name" value="C2"/>
    <property type="match status" value="1"/>
</dbReference>
<dbReference type="PROSITE" id="PS51450">
    <property type="entry name" value="LRR"/>
    <property type="match status" value="3"/>
</dbReference>
<comment type="subcellular location">
    <subcellularLocation>
        <location evidence="1">Cell projection</location>
        <location evidence="1">Cilium</location>
    </subcellularLocation>
</comment>
<dbReference type="SUPFAM" id="SSF49562">
    <property type="entry name" value="C2 domain (Calcium/lipid-binding domain, CaLB)"/>
    <property type="match status" value="1"/>
</dbReference>
<dbReference type="InterPro" id="IPR035892">
    <property type="entry name" value="C2_domain_sf"/>
</dbReference>
<keyword evidence="2" id="KW-0433">Leucine-rich repeat</keyword>
<feature type="region of interest" description="Disordered" evidence="7">
    <location>
        <begin position="535"/>
        <end position="555"/>
    </location>
</feature>
<dbReference type="InterPro" id="IPR001611">
    <property type="entry name" value="Leu-rich_rpt"/>
</dbReference>
<keyword evidence="3" id="KW-0677">Repeat</keyword>